<name>A0ABY8ECB6_9FIRM</name>
<dbReference type="RefSeq" id="WP_277731068.1">
    <property type="nucleotide sequence ID" value="NZ_CP120733.1"/>
</dbReference>
<dbReference type="Gene3D" id="3.30.70.1880">
    <property type="entry name" value="Protein of unknown function DUF881"/>
    <property type="match status" value="1"/>
</dbReference>
<feature type="coiled-coil region" evidence="2">
    <location>
        <begin position="41"/>
        <end position="75"/>
    </location>
</feature>
<keyword evidence="3" id="KW-0472">Membrane</keyword>
<keyword evidence="3" id="KW-1133">Transmembrane helix</keyword>
<evidence type="ECO:0000256" key="2">
    <source>
        <dbReference type="SAM" id="Coils"/>
    </source>
</evidence>
<sequence>MGIIKIKRKSMIIVNFIIGIIIAINIKNLSGNQTFVTLKTIKEVENQIEIERVEVENLNKLILDKKSNIAKYELEIEDTGSIKNIIEKELDDVKLIAGFEDVVGEGVVVKISDSKREMEDWEFIRDFIIHDNDVIPVINDLKMAGAEAISINGERLTTFSEIKCAGPTITVNGNTYGQPFVIKAIGNKKFLKSAMEAPDSQINLKKYLYDIGFEVEEKDEIIIRKYNGQFKFEYIKEGD</sequence>
<comment type="similarity">
    <text evidence="1">Belongs to the UPF0749 family.</text>
</comment>
<accession>A0ABY8ECB6</accession>
<dbReference type="Pfam" id="PF05949">
    <property type="entry name" value="DUF881"/>
    <property type="match status" value="1"/>
</dbReference>
<feature type="transmembrane region" description="Helical" evidence="3">
    <location>
        <begin position="12"/>
        <end position="30"/>
    </location>
</feature>
<keyword evidence="2" id="KW-0175">Coiled coil</keyword>
<evidence type="ECO:0000256" key="1">
    <source>
        <dbReference type="ARBA" id="ARBA00009108"/>
    </source>
</evidence>
<evidence type="ECO:0000313" key="4">
    <source>
        <dbReference type="EMBL" id="WFD09147.1"/>
    </source>
</evidence>
<dbReference type="PANTHER" id="PTHR37313">
    <property type="entry name" value="UPF0749 PROTEIN RV1825"/>
    <property type="match status" value="1"/>
</dbReference>
<evidence type="ECO:0000313" key="5">
    <source>
        <dbReference type="Proteomes" id="UP001222800"/>
    </source>
</evidence>
<organism evidence="4 5">
    <name type="scientific">Tepidibacter hydrothermalis</name>
    <dbReference type="NCBI Taxonomy" id="3036126"/>
    <lineage>
        <taxon>Bacteria</taxon>
        <taxon>Bacillati</taxon>
        <taxon>Bacillota</taxon>
        <taxon>Clostridia</taxon>
        <taxon>Peptostreptococcales</taxon>
        <taxon>Peptostreptococcaceae</taxon>
        <taxon>Tepidibacter</taxon>
    </lineage>
</organism>
<protein>
    <submittedName>
        <fullName evidence="4">DUF881 domain-containing protein</fullName>
    </submittedName>
</protein>
<evidence type="ECO:0000256" key="3">
    <source>
        <dbReference type="SAM" id="Phobius"/>
    </source>
</evidence>
<keyword evidence="5" id="KW-1185">Reference proteome</keyword>
<gene>
    <name evidence="4" type="ORF">P4S50_12210</name>
</gene>
<dbReference type="Proteomes" id="UP001222800">
    <property type="component" value="Chromosome"/>
</dbReference>
<dbReference type="InterPro" id="IPR010273">
    <property type="entry name" value="DUF881"/>
</dbReference>
<proteinExistence type="inferred from homology"/>
<dbReference type="PANTHER" id="PTHR37313:SF2">
    <property type="entry name" value="UPF0749 PROTEIN YLXX"/>
    <property type="match status" value="1"/>
</dbReference>
<reference evidence="4 5" key="1">
    <citation type="submission" date="2023-03" db="EMBL/GenBank/DDBJ databases">
        <title>Complete genome sequence of Tepidibacter sp. SWIR-1, isolated from a deep-sea hydrothermal vent.</title>
        <authorList>
            <person name="Li X."/>
        </authorList>
    </citation>
    <scope>NUCLEOTIDE SEQUENCE [LARGE SCALE GENOMIC DNA]</scope>
    <source>
        <strain evidence="4 5">SWIR-1</strain>
    </source>
</reference>
<keyword evidence="3" id="KW-0812">Transmembrane</keyword>
<dbReference type="EMBL" id="CP120733">
    <property type="protein sequence ID" value="WFD09147.1"/>
    <property type="molecule type" value="Genomic_DNA"/>
</dbReference>